<dbReference type="SUPFAM" id="SSF46689">
    <property type="entry name" value="Homeodomain-like"/>
    <property type="match status" value="1"/>
</dbReference>
<protein>
    <submittedName>
        <fullName evidence="4">Transcriptional regulator, AraC family</fullName>
    </submittedName>
</protein>
<feature type="domain" description="HTH araC/xylS-type" evidence="3">
    <location>
        <begin position="190"/>
        <end position="288"/>
    </location>
</feature>
<dbReference type="GO" id="GO:0003700">
    <property type="term" value="F:DNA-binding transcription factor activity"/>
    <property type="evidence" value="ECO:0007669"/>
    <property type="project" value="InterPro"/>
</dbReference>
<dbReference type="InterPro" id="IPR018060">
    <property type="entry name" value="HTH_AraC"/>
</dbReference>
<evidence type="ECO:0000256" key="1">
    <source>
        <dbReference type="ARBA" id="ARBA00023015"/>
    </source>
</evidence>
<dbReference type="PROSITE" id="PS01124">
    <property type="entry name" value="HTH_ARAC_FAMILY_2"/>
    <property type="match status" value="1"/>
</dbReference>
<dbReference type="InterPro" id="IPR009594">
    <property type="entry name" value="Tscrpt_reg_HTH_AraC_N"/>
</dbReference>
<dbReference type="PANTHER" id="PTHR43436">
    <property type="entry name" value="ARAC-FAMILY TRANSCRIPTIONAL REGULATOR"/>
    <property type="match status" value="1"/>
</dbReference>
<evidence type="ECO:0000313" key="4">
    <source>
        <dbReference type="EMBL" id="TGO04899.1"/>
    </source>
</evidence>
<dbReference type="Pfam" id="PF12833">
    <property type="entry name" value="HTH_18"/>
    <property type="match status" value="1"/>
</dbReference>
<dbReference type="EMBL" id="RHPJ01000003">
    <property type="protein sequence ID" value="TGO04899.1"/>
    <property type="molecule type" value="Genomic_DNA"/>
</dbReference>
<dbReference type="OrthoDB" id="241790at2"/>
<gene>
    <name evidence="4" type="ORF">SERN_2492</name>
</gene>
<evidence type="ECO:0000256" key="2">
    <source>
        <dbReference type="ARBA" id="ARBA00023163"/>
    </source>
</evidence>
<evidence type="ECO:0000313" key="5">
    <source>
        <dbReference type="Proteomes" id="UP000297318"/>
    </source>
</evidence>
<dbReference type="AlphaFoldDB" id="A0A4Z1E0Y0"/>
<dbReference type="Gene3D" id="1.10.10.60">
    <property type="entry name" value="Homeodomain-like"/>
    <property type="match status" value="1"/>
</dbReference>
<dbReference type="Pfam" id="PF06719">
    <property type="entry name" value="AraC_N"/>
    <property type="match status" value="1"/>
</dbReference>
<sequence>MDPLLAARLDRSAERVRRHVASPHRAEPLGLRLARAEAPTPTVYVRYPPCLSIVLSGRKRSVDDDSAEQEWGRDRFLITPVDLPLMARVVELGDQGDFLSVNWRLDPAVVAEVASQMPRPRHEADPGRLGAMTPALADAVDRLLGLLDAPEEAAVLAPLLSREIVLRLLQTDQAARLLHAAHHADADVVGAAVRRLDAALAHPWTAEGLAASVGASEATLRRRFRELTGLSPMSYLKRLRLGEARRRMLVAGETASRASAGVGYLSPSHFSRDYRAAYGRSPAADTAELRARMRAS</sequence>
<evidence type="ECO:0000259" key="3">
    <source>
        <dbReference type="PROSITE" id="PS01124"/>
    </source>
</evidence>
<name>A0A4Z1E0Y0_9MICO</name>
<dbReference type="SMART" id="SM00342">
    <property type="entry name" value="HTH_ARAC"/>
    <property type="match status" value="1"/>
</dbReference>
<keyword evidence="2" id="KW-0804">Transcription</keyword>
<proteinExistence type="predicted"/>
<keyword evidence="1" id="KW-0805">Transcription regulation</keyword>
<dbReference type="GO" id="GO:0043565">
    <property type="term" value="F:sequence-specific DNA binding"/>
    <property type="evidence" value="ECO:0007669"/>
    <property type="project" value="InterPro"/>
</dbReference>
<reference evidence="4 5" key="1">
    <citation type="submission" date="2018-11" db="EMBL/GenBank/DDBJ databases">
        <title>Complete genome sequencing of the Actinobacteria Serinibacter sp. K3-2.</title>
        <authorList>
            <person name="Rakitin A.L."/>
            <person name="Beletsky A.V."/>
            <person name="Mardanov A.V."/>
            <person name="Ravin N.V."/>
            <person name="Gromova A.S."/>
            <person name="Filippova S.N."/>
            <person name="Gal'Chenko V.F."/>
        </authorList>
    </citation>
    <scope>NUCLEOTIDE SEQUENCE [LARGE SCALE GENOMIC DNA]</scope>
    <source>
        <strain evidence="4 5">K3-2</strain>
    </source>
</reference>
<dbReference type="RefSeq" id="WP_135850429.1">
    <property type="nucleotide sequence ID" value="NZ_RHPJ01000003.1"/>
</dbReference>
<comment type="caution">
    <text evidence="4">The sequence shown here is derived from an EMBL/GenBank/DDBJ whole genome shotgun (WGS) entry which is preliminary data.</text>
</comment>
<dbReference type="Proteomes" id="UP000297318">
    <property type="component" value="Unassembled WGS sequence"/>
</dbReference>
<dbReference type="InterPro" id="IPR009057">
    <property type="entry name" value="Homeodomain-like_sf"/>
</dbReference>
<dbReference type="PANTHER" id="PTHR43436:SF1">
    <property type="entry name" value="TRANSCRIPTIONAL REGULATORY PROTEIN"/>
    <property type="match status" value="1"/>
</dbReference>
<keyword evidence="5" id="KW-1185">Reference proteome</keyword>
<organism evidence="4 5">
    <name type="scientific">Serinibacter arcticus</name>
    <dbReference type="NCBI Taxonomy" id="1655435"/>
    <lineage>
        <taxon>Bacteria</taxon>
        <taxon>Bacillati</taxon>
        <taxon>Actinomycetota</taxon>
        <taxon>Actinomycetes</taxon>
        <taxon>Micrococcales</taxon>
        <taxon>Beutenbergiaceae</taxon>
        <taxon>Serinibacter</taxon>
    </lineage>
</organism>
<accession>A0A4Z1E0Y0</accession>